<accession>B1L3S0</accession>
<protein>
    <submittedName>
        <fullName evidence="1">Uncharacterized protein</fullName>
    </submittedName>
</protein>
<proteinExistence type="predicted"/>
<dbReference type="InParanoid" id="B1L3S0"/>
<dbReference type="STRING" id="374847.Kcr_0341"/>
<dbReference type="EnsemblBacteria" id="ACB07099">
    <property type="protein sequence ID" value="ACB07099"/>
    <property type="gene ID" value="Kcr_0341"/>
</dbReference>
<evidence type="ECO:0000313" key="2">
    <source>
        <dbReference type="Proteomes" id="UP000001686"/>
    </source>
</evidence>
<keyword evidence="2" id="KW-1185">Reference proteome</keyword>
<evidence type="ECO:0000313" key="1">
    <source>
        <dbReference type="EMBL" id="ACB07099.1"/>
    </source>
</evidence>
<dbReference type="EMBL" id="CP000968">
    <property type="protein sequence ID" value="ACB07099.1"/>
    <property type="molecule type" value="Genomic_DNA"/>
</dbReference>
<sequence length="160" mass="17746">MRASGEERLSKDITIRGLNPELYNSVAELSRKLGISIGEAINEAMRLLLDVMGGLRSIQPLVEGVKEAGKSISEGISNLTPVPISGIEEIELSKEDFEKFGRRVLISNVRKVVFSQDVDEATLEKYVAVIRDCDEVSFPKSISKLLALSKCRDVDRVTFY</sequence>
<name>B1L3S0_KORCO</name>
<dbReference type="KEGG" id="kcr:Kcr_0341"/>
<dbReference type="HOGENOM" id="CLU_130233_0_0_2"/>
<dbReference type="PhylomeDB" id="B1L3S0"/>
<dbReference type="eggNOG" id="arCOG05401">
    <property type="taxonomic scope" value="Archaea"/>
</dbReference>
<dbReference type="AlphaFoldDB" id="B1L3S0"/>
<gene>
    <name evidence="1" type="ordered locus">Kcr_0341</name>
</gene>
<organism evidence="1 2">
    <name type="scientific">Korarchaeum cryptofilum (strain OPF8)</name>
    <dbReference type="NCBI Taxonomy" id="374847"/>
    <lineage>
        <taxon>Archaea</taxon>
        <taxon>Thermoproteota</taxon>
        <taxon>Candidatus Korarchaeia</taxon>
        <taxon>Candidatus Korarchaeales</taxon>
        <taxon>Candidatus Korarchaeaceae</taxon>
        <taxon>Candidatus Korarchaeum</taxon>
    </lineage>
</organism>
<dbReference type="Proteomes" id="UP000001686">
    <property type="component" value="Chromosome"/>
</dbReference>
<reference evidence="1 2" key="1">
    <citation type="journal article" date="2008" name="Proc. Natl. Acad. Sci. U.S.A.">
        <title>A korarchaeal genome reveals new insights into the evolution of the Archaea.</title>
        <authorList>
            <person name="Elkins J.G."/>
            <person name="Podar M."/>
            <person name="Graham D.E."/>
            <person name="Makarova K.S."/>
            <person name="Wolf Y."/>
            <person name="Randau L."/>
            <person name="Hedlund B.P."/>
            <person name="Brochier-Armanet C."/>
            <person name="Kunin V."/>
            <person name="Anderson I."/>
            <person name="Lapidus A."/>
            <person name="Goltsman E."/>
            <person name="Barry K."/>
            <person name="Koonin E.V."/>
            <person name="Hugenholtz P."/>
            <person name="Kyrpides N."/>
            <person name="Wanner G."/>
            <person name="Richardson P."/>
            <person name="Keller M."/>
            <person name="Stetter K.O."/>
        </authorList>
    </citation>
    <scope>NUCLEOTIDE SEQUENCE [LARGE SCALE GENOMIC DNA]</scope>
    <source>
        <strain evidence="2">OPF8</strain>
    </source>
</reference>